<dbReference type="InterPro" id="IPR036388">
    <property type="entry name" value="WH-like_DNA-bd_sf"/>
</dbReference>
<gene>
    <name evidence="3" type="ORF">JK636_01080</name>
</gene>
<dbReference type="InterPro" id="IPR036390">
    <property type="entry name" value="WH_DNA-bd_sf"/>
</dbReference>
<keyword evidence="4" id="KW-1185">Reference proteome</keyword>
<evidence type="ECO:0000259" key="2">
    <source>
        <dbReference type="Pfam" id="PF10400"/>
    </source>
</evidence>
<feature type="domain" description="Transcription regulator PadR C-terminal" evidence="2">
    <location>
        <begin position="96"/>
        <end position="177"/>
    </location>
</feature>
<dbReference type="Pfam" id="PF03551">
    <property type="entry name" value="PadR"/>
    <property type="match status" value="1"/>
</dbReference>
<dbReference type="InterPro" id="IPR005149">
    <property type="entry name" value="Tscrpt_reg_PadR_N"/>
</dbReference>
<dbReference type="Gene3D" id="1.10.10.10">
    <property type="entry name" value="Winged helix-like DNA-binding domain superfamily/Winged helix DNA-binding domain"/>
    <property type="match status" value="1"/>
</dbReference>
<evidence type="ECO:0000259" key="1">
    <source>
        <dbReference type="Pfam" id="PF03551"/>
    </source>
</evidence>
<dbReference type="EMBL" id="JAESWC010000001">
    <property type="protein sequence ID" value="MBL4934344.1"/>
    <property type="molecule type" value="Genomic_DNA"/>
</dbReference>
<dbReference type="SUPFAM" id="SSF46785">
    <property type="entry name" value="Winged helix' DNA-binding domain"/>
    <property type="match status" value="1"/>
</dbReference>
<protein>
    <submittedName>
        <fullName evidence="3">PadR family transcriptional regulator</fullName>
    </submittedName>
</protein>
<evidence type="ECO:0000313" key="3">
    <source>
        <dbReference type="EMBL" id="MBL4934344.1"/>
    </source>
</evidence>
<dbReference type="Gene3D" id="6.10.140.190">
    <property type="match status" value="1"/>
</dbReference>
<dbReference type="Proteomes" id="UP000632377">
    <property type="component" value="Unassembled WGS sequence"/>
</dbReference>
<feature type="domain" description="Transcription regulator PadR N-terminal" evidence="1">
    <location>
        <begin position="8"/>
        <end position="83"/>
    </location>
</feature>
<sequence>MKKTRYVLLGLLQEEELSGYEMKKAIDIRMSFFWQESFGQIYPELNKMIEEGLIDFSSNESTEKMKREKIRYKITPKGEEEFKKWMEAENEKDTARSEFLLKMFLSTDKNTEEMRRHIIHFKEQSEEKLKLFNLFYGELSKIVDMHNNHRHILRVLDLGIRQAKLYVDWSNEILDSLI</sequence>
<dbReference type="PANTHER" id="PTHR43252:SF6">
    <property type="entry name" value="NEGATIVE TRANSCRIPTION REGULATOR PADR"/>
    <property type="match status" value="1"/>
</dbReference>
<dbReference type="Pfam" id="PF10400">
    <property type="entry name" value="Vir_act_alpha_C"/>
    <property type="match status" value="1"/>
</dbReference>
<organism evidence="3 4">
    <name type="scientific">Clostridium rhizosphaerae</name>
    <dbReference type="NCBI Taxonomy" id="2803861"/>
    <lineage>
        <taxon>Bacteria</taxon>
        <taxon>Bacillati</taxon>
        <taxon>Bacillota</taxon>
        <taxon>Clostridia</taxon>
        <taxon>Eubacteriales</taxon>
        <taxon>Clostridiaceae</taxon>
        <taxon>Clostridium</taxon>
    </lineage>
</organism>
<accession>A0ABS1T4U1</accession>
<comment type="caution">
    <text evidence="3">The sequence shown here is derived from an EMBL/GenBank/DDBJ whole genome shotgun (WGS) entry which is preliminary data.</text>
</comment>
<reference evidence="3 4" key="1">
    <citation type="submission" date="2021-01" db="EMBL/GenBank/DDBJ databases">
        <title>Genome public.</title>
        <authorList>
            <person name="Liu C."/>
            <person name="Sun Q."/>
        </authorList>
    </citation>
    <scope>NUCLEOTIDE SEQUENCE [LARGE SCALE GENOMIC DNA]</scope>
    <source>
        <strain evidence="3 4">YIM B02515</strain>
    </source>
</reference>
<name>A0ABS1T4U1_9CLOT</name>
<proteinExistence type="predicted"/>
<dbReference type="PANTHER" id="PTHR43252">
    <property type="entry name" value="TRANSCRIPTIONAL REGULATOR YQJI"/>
    <property type="match status" value="1"/>
</dbReference>
<evidence type="ECO:0000313" key="4">
    <source>
        <dbReference type="Proteomes" id="UP000632377"/>
    </source>
</evidence>
<dbReference type="InterPro" id="IPR018309">
    <property type="entry name" value="Tscrpt_reg_PadR_C"/>
</dbReference>
<dbReference type="RefSeq" id="WP_202746985.1">
    <property type="nucleotide sequence ID" value="NZ_JAESWC010000001.1"/>
</dbReference>